<dbReference type="InterPro" id="IPR011050">
    <property type="entry name" value="Pectin_lyase_fold/virulence"/>
</dbReference>
<evidence type="ECO:0000256" key="1">
    <source>
        <dbReference type="ARBA" id="ARBA00022723"/>
    </source>
</evidence>
<evidence type="ECO:0000256" key="2">
    <source>
        <dbReference type="ARBA" id="ARBA00023180"/>
    </source>
</evidence>
<dbReference type="InterPro" id="IPR052063">
    <property type="entry name" value="Polysaccharide_Lyase_1"/>
</dbReference>
<dbReference type="PANTHER" id="PTHR42970">
    <property type="entry name" value="PECTATE LYASE C-RELATED"/>
    <property type="match status" value="1"/>
</dbReference>
<evidence type="ECO:0000313" key="4">
    <source>
        <dbReference type="Proteomes" id="UP000887043"/>
    </source>
</evidence>
<dbReference type="PANTHER" id="PTHR42970:SF1">
    <property type="entry name" value="PECTATE LYASE C-RELATED"/>
    <property type="match status" value="1"/>
</dbReference>
<comment type="caution">
    <text evidence="3">The sequence shown here is derived from an EMBL/GenBank/DDBJ whole genome shotgun (WGS) entry which is preliminary data.</text>
</comment>
<proteinExistence type="predicted"/>
<keyword evidence="2" id="KW-0325">Glycoprotein</keyword>
<dbReference type="Gene3D" id="2.160.20.10">
    <property type="entry name" value="Single-stranded right-handed beta-helix, Pectin lyase-like"/>
    <property type="match status" value="1"/>
</dbReference>
<organism evidence="3 4">
    <name type="scientific">Segatella bryantii</name>
    <name type="common">Prevotella bryantii</name>
    <dbReference type="NCBI Taxonomy" id="77095"/>
    <lineage>
        <taxon>Bacteria</taxon>
        <taxon>Pseudomonadati</taxon>
        <taxon>Bacteroidota</taxon>
        <taxon>Bacteroidia</taxon>
        <taxon>Bacteroidales</taxon>
        <taxon>Prevotellaceae</taxon>
        <taxon>Segatella</taxon>
    </lineage>
</organism>
<accession>A0AA37HZJ4</accession>
<dbReference type="AlphaFoldDB" id="A0AA37HZJ4"/>
<keyword evidence="1" id="KW-0479">Metal-binding</keyword>
<dbReference type="SUPFAM" id="SSF51126">
    <property type="entry name" value="Pectin lyase-like"/>
    <property type="match status" value="1"/>
</dbReference>
<dbReference type="Proteomes" id="UP000887043">
    <property type="component" value="Unassembled WGS sequence"/>
</dbReference>
<dbReference type="InterPro" id="IPR012334">
    <property type="entry name" value="Pectin_lyas_fold"/>
</dbReference>
<dbReference type="GO" id="GO:0046872">
    <property type="term" value="F:metal ion binding"/>
    <property type="evidence" value="ECO:0007669"/>
    <property type="project" value="UniProtKB-KW"/>
</dbReference>
<gene>
    <name evidence="3" type="ORF">PRRU23_23930</name>
</gene>
<evidence type="ECO:0008006" key="5">
    <source>
        <dbReference type="Google" id="ProtNLM"/>
    </source>
</evidence>
<reference evidence="3" key="1">
    <citation type="submission" date="2021-08" db="EMBL/GenBank/DDBJ databases">
        <title>Prevotella lacticifex sp. nov., isolated from rumen of cow.</title>
        <authorList>
            <person name="Shinkai T."/>
            <person name="Ikeyama N."/>
            <person name="Kumagai M."/>
            <person name="Ohmori H."/>
            <person name="Sakamoto M."/>
            <person name="Ohkuma M."/>
            <person name="Mitsumori M."/>
        </authorList>
    </citation>
    <scope>NUCLEOTIDE SEQUENCE</scope>
    <source>
        <strain evidence="3">DSM 11371</strain>
    </source>
</reference>
<protein>
    <recommendedName>
        <fullName evidence="5">Pectate lyase</fullName>
    </recommendedName>
</protein>
<sequence>MVQAQKIDLDQSGRNTTEVTMDNFSSWQVNELTANQSETKTFGNVKVTIQNSTSAYSLRSGWYKAAIANDKLINDGIHHDGSPKSATSITVTISGLSNGTHTLQAYHNNPEGLSGMGSINVAVNGTKQTTVTPTSRAANTAASAKSYVTFSGTSATITYSSSTDFFINSLELDVTNADVLATSPSPADNDLHANADGGSIWLNWKVAASGSEGQKLYWGTDKNTIANGGGTCINLNSTSHSRQLTGLSPLKTYYWRIDNTKNGIVYRGEVWTFQPRRLAFPGAEGYGKWAIGGRGGQVYHVTSLADDGSYGTFRYGVTQLSGPRTIVFDVGGVITLKERLTINDPYITIAGQTAPGRGIMFKSSPLGVASDGITRFIRLRLGGGDSWSGSGANANTSDGMGMAGNNHAIMDHCSIGWAIDEGFSSRNSRNLTLQHTLISEELNYAGHSHYVEQSGRYVEHGYAATIGGGYTDGVGSYHHNLLAHNNGRNWSMSGGLSDGAYAGALDIFNNVCYNWGDRTTDGGTHEGNFVNNYYKMGPASTEKYLLTADLEGTGTGTQSYYVAGNIRENTDGSKTTNQSELRRQRATNGQVVNWTVFQSAPFFDSYATIENAEAAYKNVLSDVGCNLPELDNHDQRMVKETLSGSYSKTGHYTGKKGLIDRESDAEGFGGLNITTASRPSNWDTDKDGMPDWWEKAYGTNANSADHNSDLNGDNYTNLEEYLNWMADPHFTMSGKITIDLATYFAGYTNARYQVVACAEGAVAGINGSTLTVYNGTASALFTVQVKATQDGVSLTRTFNFYVDGASAGQQTSGSTATATLPNVSAQNGVILWPFEQGVAHQLAVVGDDLKNYVTTDVTIGSGLTYGGVKELNDLTETRIGVTVDNNPAPDADNKLSFNIVPLSGYSLNITRIDFTATRIGTDGGNIDVSWCGNKIASGLRPARNAQNPEYTTYCYNVTTTNPEKGHKLTFNVYNLGITKQMAFANIKLYGTISQTANAKSNTIDNAVTGIVDVQSDASVEEKWYTLSGVRIKAPTQSGIYILNGKKVSVKK</sequence>
<evidence type="ECO:0000313" key="3">
    <source>
        <dbReference type="EMBL" id="GJG28693.1"/>
    </source>
</evidence>
<dbReference type="EMBL" id="BPTR01000001">
    <property type="protein sequence ID" value="GJG28693.1"/>
    <property type="molecule type" value="Genomic_DNA"/>
</dbReference>
<name>A0AA37HZJ4_SEGBR</name>